<organism evidence="2 3">
    <name type="scientific">Brevundimonas faecalis</name>
    <dbReference type="NCBI Taxonomy" id="947378"/>
    <lineage>
        <taxon>Bacteria</taxon>
        <taxon>Pseudomonadati</taxon>
        <taxon>Pseudomonadota</taxon>
        <taxon>Alphaproteobacteria</taxon>
        <taxon>Caulobacterales</taxon>
        <taxon>Caulobacteraceae</taxon>
        <taxon>Brevundimonas</taxon>
    </lineage>
</organism>
<name>A0ABV2RAT7_9CAUL</name>
<gene>
    <name evidence="2" type="ORF">ABIE19_001617</name>
</gene>
<evidence type="ECO:0000313" key="2">
    <source>
        <dbReference type="EMBL" id="MET4683687.1"/>
    </source>
</evidence>
<feature type="region of interest" description="Disordered" evidence="1">
    <location>
        <begin position="32"/>
        <end position="70"/>
    </location>
</feature>
<dbReference type="InterPro" id="IPR044000">
    <property type="entry name" value="Phage_tube_2"/>
</dbReference>
<feature type="compositionally biased region" description="Basic and acidic residues" evidence="1">
    <location>
        <begin position="48"/>
        <end position="57"/>
    </location>
</feature>
<proteinExistence type="predicted"/>
<dbReference type="Pfam" id="PF18906">
    <property type="entry name" value="Phage_tube_2"/>
    <property type="match status" value="1"/>
</dbReference>
<evidence type="ECO:0000313" key="3">
    <source>
        <dbReference type="Proteomes" id="UP001549313"/>
    </source>
</evidence>
<protein>
    <submittedName>
        <fullName evidence="2">Uncharacterized protein</fullName>
    </submittedName>
</protein>
<keyword evidence="3" id="KW-1185">Reference proteome</keyword>
<sequence>MGRTRARGANARMGLKFEKAYGFPEASGYRRMSFSSTSLGEEQPLEDGDLRGNGREPDEPEVGPSDDQGDAVVPICARQFGIWLTMMFGAPTSAAGKPAKGSIVFSAQPANNATISVGGQTFTFVSGSPTANQIKIGSTIAATVEVAVRQLNASAVPGVAAATYRQNPRGNGILIEADALGIAGNSFAIEASSTPASNATLSGATLTGGAATGGYRHTFESGAAVLPSAGIEIQHPEVPSFHMNYGVALNTIAIQMQRSGRLTATLGLIAQGEDPAAEVSAVGALDDGLDVIRFSQFSGSVLRYGVPVADLVSGQLNLSNGLDPVPGMRGDGRITGIDAGDPEWTGQLGVRYSGPELQQQAENGEACDLEFSWWRPGTDFILRIILHRVRMPKAKRPITNGGGVQADYGFRAALDRSLGKSLTVILDNDVAGAVYALA</sequence>
<comment type="caution">
    <text evidence="2">The sequence shown here is derived from an EMBL/GenBank/DDBJ whole genome shotgun (WGS) entry which is preliminary data.</text>
</comment>
<reference evidence="2 3" key="1">
    <citation type="submission" date="2024-06" db="EMBL/GenBank/DDBJ databases">
        <title>Sorghum-associated microbial communities from plants grown in Nebraska, USA.</title>
        <authorList>
            <person name="Schachtman D."/>
        </authorList>
    </citation>
    <scope>NUCLEOTIDE SEQUENCE [LARGE SCALE GENOMIC DNA]</scope>
    <source>
        <strain evidence="2 3">2814</strain>
    </source>
</reference>
<evidence type="ECO:0000256" key="1">
    <source>
        <dbReference type="SAM" id="MobiDB-lite"/>
    </source>
</evidence>
<dbReference type="RefSeq" id="WP_354088645.1">
    <property type="nucleotide sequence ID" value="NZ_JBEPTF010000002.1"/>
</dbReference>
<dbReference type="EMBL" id="JBEPTF010000002">
    <property type="protein sequence ID" value="MET4683687.1"/>
    <property type="molecule type" value="Genomic_DNA"/>
</dbReference>
<dbReference type="Proteomes" id="UP001549313">
    <property type="component" value="Unassembled WGS sequence"/>
</dbReference>
<accession>A0ABV2RAT7</accession>